<feature type="domain" description="Cytochrome C biogenesis protein transmembrane" evidence="7">
    <location>
        <begin position="29"/>
        <end position="152"/>
    </location>
</feature>
<feature type="transmembrane region" description="Helical" evidence="6">
    <location>
        <begin position="100"/>
        <end position="124"/>
    </location>
</feature>
<dbReference type="AlphaFoldDB" id="A0A1Z5HT78"/>
<evidence type="ECO:0000256" key="3">
    <source>
        <dbReference type="ARBA" id="ARBA00022692"/>
    </source>
</evidence>
<dbReference type="GO" id="GO:0017004">
    <property type="term" value="P:cytochrome complex assembly"/>
    <property type="evidence" value="ECO:0007669"/>
    <property type="project" value="InterPro"/>
</dbReference>
<sequence>MALGSTASLIGSFFYRYQDTIRKIGGILVIIFGIYLTGLMPLRFLYRERRVSFLPKTKGFLSAILMGMAFAAGWTPCISPILASILIYAGTVKTVATGAWLLAVYSLGLGVPFFLAAVLLEYFAGFHRRFSRYLPWVSRIGGVLLVVLGIMLYFDRLASLSF</sequence>
<accession>A0A1Z5HT78</accession>
<comment type="subcellular location">
    <subcellularLocation>
        <location evidence="1">Membrane</location>
        <topology evidence="1">Multi-pass membrane protein</topology>
    </subcellularLocation>
</comment>
<protein>
    <submittedName>
        <fullName evidence="8">Cytochrome c biogenesis protein transmembrane region</fullName>
    </submittedName>
</protein>
<dbReference type="PANTHER" id="PTHR31272">
    <property type="entry name" value="CYTOCHROME C-TYPE BIOGENESIS PROTEIN HI_1454-RELATED"/>
    <property type="match status" value="1"/>
</dbReference>
<dbReference type="InterPro" id="IPR051790">
    <property type="entry name" value="Cytochrome_c-biogenesis_DsbD"/>
</dbReference>
<keyword evidence="5 6" id="KW-0472">Membrane</keyword>
<dbReference type="InterPro" id="IPR003834">
    <property type="entry name" value="Cyt_c_assmbl_TM_dom"/>
</dbReference>
<dbReference type="Proteomes" id="UP000197032">
    <property type="component" value="Unassembled WGS sequence"/>
</dbReference>
<keyword evidence="9" id="KW-1185">Reference proteome</keyword>
<organism evidence="8 9">
    <name type="scientific">Calderihabitans maritimus</name>
    <dbReference type="NCBI Taxonomy" id="1246530"/>
    <lineage>
        <taxon>Bacteria</taxon>
        <taxon>Bacillati</taxon>
        <taxon>Bacillota</taxon>
        <taxon>Clostridia</taxon>
        <taxon>Neomoorellales</taxon>
        <taxon>Calderihabitantaceae</taxon>
        <taxon>Calderihabitans</taxon>
    </lineage>
</organism>
<keyword evidence="4 6" id="KW-1133">Transmembrane helix</keyword>
<evidence type="ECO:0000259" key="7">
    <source>
        <dbReference type="Pfam" id="PF02683"/>
    </source>
</evidence>
<evidence type="ECO:0000313" key="9">
    <source>
        <dbReference type="Proteomes" id="UP000197032"/>
    </source>
</evidence>
<reference evidence="9" key="1">
    <citation type="journal article" date="2017" name="Appl. Environ. Microbiol.">
        <title>Genomic analysis of Calderihabitans maritimus KKC1, a thermophilic hydrogenogenic carboxydotrophic bacterium isolated from marine sediment.</title>
        <authorList>
            <person name="Omae K."/>
            <person name="Yoneda Y."/>
            <person name="Fukuyama Y."/>
            <person name="Yoshida T."/>
            <person name="Sako Y."/>
        </authorList>
    </citation>
    <scope>NUCLEOTIDE SEQUENCE [LARGE SCALE GENOMIC DNA]</scope>
    <source>
        <strain evidence="9">KKC1</strain>
    </source>
</reference>
<evidence type="ECO:0000256" key="6">
    <source>
        <dbReference type="SAM" id="Phobius"/>
    </source>
</evidence>
<keyword evidence="3 6" id="KW-0812">Transmembrane</keyword>
<gene>
    <name evidence="8" type="ORF">KKC1_16850</name>
</gene>
<feature type="transmembrane region" description="Helical" evidence="6">
    <location>
        <begin position="63"/>
        <end position="88"/>
    </location>
</feature>
<dbReference type="PANTHER" id="PTHR31272:SF4">
    <property type="entry name" value="CYTOCHROME C-TYPE BIOGENESIS PROTEIN HI_1454-RELATED"/>
    <property type="match status" value="1"/>
</dbReference>
<evidence type="ECO:0000256" key="1">
    <source>
        <dbReference type="ARBA" id="ARBA00004141"/>
    </source>
</evidence>
<evidence type="ECO:0000256" key="5">
    <source>
        <dbReference type="ARBA" id="ARBA00023136"/>
    </source>
</evidence>
<name>A0A1Z5HT78_9FIRM</name>
<feature type="transmembrane region" description="Helical" evidence="6">
    <location>
        <begin position="24"/>
        <end position="42"/>
    </location>
</feature>
<dbReference type="GO" id="GO:0016020">
    <property type="term" value="C:membrane"/>
    <property type="evidence" value="ECO:0007669"/>
    <property type="project" value="UniProtKB-SubCell"/>
</dbReference>
<evidence type="ECO:0000256" key="2">
    <source>
        <dbReference type="ARBA" id="ARBA00006143"/>
    </source>
</evidence>
<evidence type="ECO:0000256" key="4">
    <source>
        <dbReference type="ARBA" id="ARBA00022989"/>
    </source>
</evidence>
<comment type="caution">
    <text evidence="8">The sequence shown here is derived from an EMBL/GenBank/DDBJ whole genome shotgun (WGS) entry which is preliminary data.</text>
</comment>
<dbReference type="Pfam" id="PF02683">
    <property type="entry name" value="DsbD_TM"/>
    <property type="match status" value="1"/>
</dbReference>
<feature type="transmembrane region" description="Helical" evidence="6">
    <location>
        <begin position="136"/>
        <end position="154"/>
    </location>
</feature>
<evidence type="ECO:0000313" key="8">
    <source>
        <dbReference type="EMBL" id="GAW92531.1"/>
    </source>
</evidence>
<proteinExistence type="inferred from homology"/>
<dbReference type="EMBL" id="BDGJ01000084">
    <property type="protein sequence ID" value="GAW92531.1"/>
    <property type="molecule type" value="Genomic_DNA"/>
</dbReference>
<comment type="similarity">
    <text evidence="2">Belongs to the DsbD family.</text>
</comment>